<dbReference type="Proteomes" id="UP000317863">
    <property type="component" value="Unassembled WGS sequence"/>
</dbReference>
<dbReference type="Gene3D" id="3.40.50.1000">
    <property type="entry name" value="HAD superfamily/HAD-like"/>
    <property type="match status" value="1"/>
</dbReference>
<dbReference type="SUPFAM" id="SSF56784">
    <property type="entry name" value="HAD-like"/>
    <property type="match status" value="1"/>
</dbReference>
<accession>A0A544QVY5</accession>
<evidence type="ECO:0000313" key="2">
    <source>
        <dbReference type="Proteomes" id="UP000317863"/>
    </source>
</evidence>
<dbReference type="OrthoDB" id="159409at2"/>
<proteinExistence type="predicted"/>
<dbReference type="RefSeq" id="WP_142535687.1">
    <property type="nucleotide sequence ID" value="NZ_SGJB01000006.1"/>
</dbReference>
<comment type="caution">
    <text evidence="1">The sequence shown here is derived from an EMBL/GenBank/DDBJ whole genome shotgun (WGS) entry which is preliminary data.</text>
</comment>
<organism evidence="1 2">
    <name type="scientific">Peptacetobacter hominis</name>
    <dbReference type="NCBI Taxonomy" id="2743610"/>
    <lineage>
        <taxon>Bacteria</taxon>
        <taxon>Bacillati</taxon>
        <taxon>Bacillota</taxon>
        <taxon>Clostridia</taxon>
        <taxon>Peptostreptococcales</taxon>
        <taxon>Peptostreptococcaceae</taxon>
        <taxon>Peptacetobacter</taxon>
    </lineage>
</organism>
<protein>
    <submittedName>
        <fullName evidence="1">ATPase P</fullName>
    </submittedName>
</protein>
<dbReference type="EMBL" id="SGJB01000006">
    <property type="protein sequence ID" value="TQQ84857.1"/>
    <property type="molecule type" value="Genomic_DNA"/>
</dbReference>
<dbReference type="InterPro" id="IPR023214">
    <property type="entry name" value="HAD_sf"/>
</dbReference>
<sequence length="155" mass="17096">MISVDIPGRGIFSIENLVFDYNGTIAVDGEINEITKEQIKMLSKNTSIYILTADTHGTVREKCAGLPVEIKIFPGDNASEYKKEIVENLDGHTICFGNGFNDIEMFDSADLSICIMEQEGCCGALISKSDVVVRSLEDAFNLIIKKDRLRATLRG</sequence>
<evidence type="ECO:0000313" key="1">
    <source>
        <dbReference type="EMBL" id="TQQ84857.1"/>
    </source>
</evidence>
<name>A0A544QVY5_9FIRM</name>
<dbReference type="InterPro" id="IPR036412">
    <property type="entry name" value="HAD-like_sf"/>
</dbReference>
<gene>
    <name evidence="1" type="ORF">EXD82_04335</name>
</gene>
<reference evidence="1 2" key="1">
    <citation type="submission" date="2019-02" db="EMBL/GenBank/DDBJ databases">
        <title>Peptostreptococcaceae bacterium ZHW00191 nov., a new bacterium isolated from the human gut.</title>
        <authorList>
            <person name="Zhou H.-W."/>
            <person name="Chen X.-J."/>
        </authorList>
    </citation>
    <scope>NUCLEOTIDE SEQUENCE [LARGE SCALE GENOMIC DNA]</scope>
    <source>
        <strain evidence="1 2">ZHW00191</strain>
    </source>
</reference>
<keyword evidence="2" id="KW-1185">Reference proteome</keyword>
<dbReference type="AlphaFoldDB" id="A0A544QVY5"/>